<evidence type="ECO:0000313" key="2">
    <source>
        <dbReference type="EMBL" id="MBB4797983.1"/>
    </source>
</evidence>
<comment type="caution">
    <text evidence="2">The sequence shown here is derived from an EMBL/GenBank/DDBJ whole genome shotgun (WGS) entry which is preliminary data.</text>
</comment>
<evidence type="ECO:0000256" key="1">
    <source>
        <dbReference type="SAM" id="Phobius"/>
    </source>
</evidence>
<keyword evidence="1" id="KW-0472">Membrane</keyword>
<accession>A0A7W7IPN3</accession>
<gene>
    <name evidence="2" type="ORF">HNP32_001707</name>
</gene>
<organism evidence="2 3">
    <name type="scientific">Brevundimonas bullata</name>
    <dbReference type="NCBI Taxonomy" id="13160"/>
    <lineage>
        <taxon>Bacteria</taxon>
        <taxon>Pseudomonadati</taxon>
        <taxon>Pseudomonadota</taxon>
        <taxon>Alphaproteobacteria</taxon>
        <taxon>Caulobacterales</taxon>
        <taxon>Caulobacteraceae</taxon>
        <taxon>Brevundimonas</taxon>
    </lineage>
</organism>
<name>A0A7W7IPN3_9CAUL</name>
<feature type="transmembrane region" description="Helical" evidence="1">
    <location>
        <begin position="83"/>
        <end position="105"/>
    </location>
</feature>
<keyword evidence="1" id="KW-1133">Transmembrane helix</keyword>
<keyword evidence="3" id="KW-1185">Reference proteome</keyword>
<evidence type="ECO:0000313" key="3">
    <source>
        <dbReference type="Proteomes" id="UP000539957"/>
    </source>
</evidence>
<reference evidence="2 3" key="1">
    <citation type="submission" date="2020-08" db="EMBL/GenBank/DDBJ databases">
        <title>Functional genomics of gut bacteria from endangered species of beetles.</title>
        <authorList>
            <person name="Carlos-Shanley C."/>
        </authorList>
    </citation>
    <scope>NUCLEOTIDE SEQUENCE [LARGE SCALE GENOMIC DNA]</scope>
    <source>
        <strain evidence="2 3">S00123</strain>
    </source>
</reference>
<sequence>MNIAASAGANAAIIATLARSKVIEHFQKAGALSPETALPLPAKSSRSIVDALIKQKVLIPAGDGLFYVDLDADKQWLRAQGNVAVAVIIGLAVLLGIVMVIVAVGSAA</sequence>
<dbReference type="RefSeq" id="WP_184268972.1">
    <property type="nucleotide sequence ID" value="NZ_JACHKY010000002.1"/>
</dbReference>
<protein>
    <submittedName>
        <fullName evidence="2">Uncharacterized protein</fullName>
    </submittedName>
</protein>
<dbReference type="Proteomes" id="UP000539957">
    <property type="component" value="Unassembled WGS sequence"/>
</dbReference>
<dbReference type="EMBL" id="JACHKY010000002">
    <property type="protein sequence ID" value="MBB4797983.1"/>
    <property type="molecule type" value="Genomic_DNA"/>
</dbReference>
<keyword evidence="1" id="KW-0812">Transmembrane</keyword>
<dbReference type="AlphaFoldDB" id="A0A7W7IPN3"/>
<proteinExistence type="predicted"/>